<evidence type="ECO:0000256" key="2">
    <source>
        <dbReference type="ARBA" id="ARBA00010877"/>
    </source>
</evidence>
<gene>
    <name evidence="12" type="primary">FCJ1</name>
    <name evidence="12" type="ORF">HK100_009574</name>
</gene>
<dbReference type="InterPro" id="IPR019133">
    <property type="entry name" value="MIC60"/>
</dbReference>
<dbReference type="EMBL" id="JADGJH010000496">
    <property type="protein sequence ID" value="KAJ3127732.1"/>
    <property type="molecule type" value="Genomic_DNA"/>
</dbReference>
<feature type="region of interest" description="Disordered" evidence="11">
    <location>
        <begin position="238"/>
        <end position="273"/>
    </location>
</feature>
<dbReference type="GO" id="GO:0042407">
    <property type="term" value="P:cristae formation"/>
    <property type="evidence" value="ECO:0007669"/>
    <property type="project" value="TreeGrafter"/>
</dbReference>
<keyword evidence="6 10" id="KW-1133">Transmembrane helix</keyword>
<evidence type="ECO:0000256" key="6">
    <source>
        <dbReference type="ARBA" id="ARBA00022989"/>
    </source>
</evidence>
<feature type="compositionally biased region" description="Basic and acidic residues" evidence="11">
    <location>
        <begin position="195"/>
        <end position="222"/>
    </location>
</feature>
<keyword evidence="13" id="KW-1185">Reference proteome</keyword>
<evidence type="ECO:0000256" key="9">
    <source>
        <dbReference type="ARBA" id="ARBA00025571"/>
    </source>
</evidence>
<keyword evidence="8 10" id="KW-0472">Membrane</keyword>
<dbReference type="Pfam" id="PF09731">
    <property type="entry name" value="Mitofilin"/>
    <property type="match status" value="1"/>
</dbReference>
<accession>A0AAD5T4X2</accession>
<sequence>MMLRARLRQTVSVRTPNTLTRQARQSGTSSSSSSSDTKKKFGVLRATLLATGIVGVAGSVFVGAAVFADSNPQAKKLWIDNTEWTGGQGSIDTATGFVAKVRAFDPKQLQDQANAKFAEASLFVNNSTKTVSDAYNSAATSVANVSKSISDTANSVFETVESVKSSIFGSSSSTKPPSLPPPPPSVSVAIPAISSKKEEKKLTQEKSAAKSETKPEPVKQDREEDIYAVPIDFTPLDDHTVLATAPTPTPTPVSEKKKKSSKKEKEPSSTTVDAAAAVATTTAVAQISAITTQSRAILPANVSAHLESLARAIDSIKPSSKNASILADARTALANLARESVKIGAGDSTDINSAEFDAKLREALEIQADGFIKQLGQQNQAALDALSEQEKELAETFEAALKLRSAALAEERDAAIREHDQQKAREFAEKLDLAVKAESAAIEAQWNKHTRELVDKERDGRLAKLDYLALKLKYLETAVVGSSDYIERMQSVQQILAALQLVTAKFVEGGSFKKEFRLLKKYGEDDELVSTVLSAINEDVAVDGVVSLDELKYDFNSLETKLRRVQLMPDGGGPIAYTVSYALSFLLIPKTGLVAGNDTESVLARSRFYLASGDLESATREVNQLNGWSRVLAQDWLKQARTHLEVKQALETIESHIALKNLGAI</sequence>
<dbReference type="Proteomes" id="UP001211907">
    <property type="component" value="Unassembled WGS sequence"/>
</dbReference>
<evidence type="ECO:0000256" key="3">
    <source>
        <dbReference type="ARBA" id="ARBA00018116"/>
    </source>
</evidence>
<comment type="subunit">
    <text evidence="10">Component of the mitochondrial contact site and cristae organizing system (MICOS) complex.</text>
</comment>
<evidence type="ECO:0000256" key="11">
    <source>
        <dbReference type="SAM" id="MobiDB-lite"/>
    </source>
</evidence>
<feature type="transmembrane region" description="Helical" evidence="10">
    <location>
        <begin position="48"/>
        <end position="68"/>
    </location>
</feature>
<comment type="similarity">
    <text evidence="2 10">Belongs to the MICOS complex subunit Mic60 family.</text>
</comment>
<dbReference type="GO" id="GO:0061617">
    <property type="term" value="C:MICOS complex"/>
    <property type="evidence" value="ECO:0007669"/>
    <property type="project" value="TreeGrafter"/>
</dbReference>
<keyword evidence="4 10" id="KW-0812">Transmembrane</keyword>
<organism evidence="12 13">
    <name type="scientific">Physocladia obscura</name>
    <dbReference type="NCBI Taxonomy" id="109957"/>
    <lineage>
        <taxon>Eukaryota</taxon>
        <taxon>Fungi</taxon>
        <taxon>Fungi incertae sedis</taxon>
        <taxon>Chytridiomycota</taxon>
        <taxon>Chytridiomycota incertae sedis</taxon>
        <taxon>Chytridiomycetes</taxon>
        <taxon>Chytridiales</taxon>
        <taxon>Chytriomycetaceae</taxon>
        <taxon>Physocladia</taxon>
    </lineage>
</organism>
<protein>
    <recommendedName>
        <fullName evidence="3 10">MICOS complex subunit MIC60</fullName>
    </recommendedName>
    <alternativeName>
        <fullName evidence="10">Mitofilin</fullName>
    </alternativeName>
</protein>
<feature type="region of interest" description="Disordered" evidence="11">
    <location>
        <begin position="167"/>
        <end position="224"/>
    </location>
</feature>
<keyword evidence="7 10" id="KW-0496">Mitochondrion</keyword>
<dbReference type="PANTHER" id="PTHR15415">
    <property type="entry name" value="MITOFILIN"/>
    <property type="match status" value="1"/>
</dbReference>
<name>A0AAD5T4X2_9FUNG</name>
<evidence type="ECO:0000256" key="10">
    <source>
        <dbReference type="RuleBase" id="RU363000"/>
    </source>
</evidence>
<comment type="subcellular location">
    <subcellularLocation>
        <location evidence="1 10">Mitochondrion inner membrane</location>
        <topology evidence="1 10">Single-pass membrane protein</topology>
    </subcellularLocation>
</comment>
<dbReference type="AlphaFoldDB" id="A0AAD5T4X2"/>
<feature type="compositionally biased region" description="Polar residues" evidence="11">
    <location>
        <begin position="9"/>
        <end position="28"/>
    </location>
</feature>
<feature type="compositionally biased region" description="Low complexity" evidence="11">
    <location>
        <begin position="167"/>
        <end position="176"/>
    </location>
</feature>
<keyword evidence="5 10" id="KW-0999">Mitochondrion inner membrane</keyword>
<reference evidence="12" key="1">
    <citation type="submission" date="2020-05" db="EMBL/GenBank/DDBJ databases">
        <title>Phylogenomic resolution of chytrid fungi.</title>
        <authorList>
            <person name="Stajich J.E."/>
            <person name="Amses K."/>
            <person name="Simmons R."/>
            <person name="Seto K."/>
            <person name="Myers J."/>
            <person name="Bonds A."/>
            <person name="Quandt C.A."/>
            <person name="Barry K."/>
            <person name="Liu P."/>
            <person name="Grigoriev I."/>
            <person name="Longcore J.E."/>
            <person name="James T.Y."/>
        </authorList>
    </citation>
    <scope>NUCLEOTIDE SEQUENCE</scope>
    <source>
        <strain evidence="12">JEL0513</strain>
    </source>
</reference>
<comment type="caution">
    <text evidence="12">The sequence shown here is derived from an EMBL/GenBank/DDBJ whole genome shotgun (WGS) entry which is preliminary data.</text>
</comment>
<feature type="region of interest" description="Disordered" evidence="11">
    <location>
        <begin position="1"/>
        <end position="37"/>
    </location>
</feature>
<evidence type="ECO:0000256" key="1">
    <source>
        <dbReference type="ARBA" id="ARBA00004434"/>
    </source>
</evidence>
<proteinExistence type="inferred from homology"/>
<evidence type="ECO:0000313" key="13">
    <source>
        <dbReference type="Proteomes" id="UP001211907"/>
    </source>
</evidence>
<evidence type="ECO:0000256" key="7">
    <source>
        <dbReference type="ARBA" id="ARBA00023128"/>
    </source>
</evidence>
<comment type="function">
    <text evidence="9">Component of the MICOS complex, a large protein complex of the mitochondrial inner membrane that plays crucial roles in the maintenance of crista junctions, inner membrane architecture, and formation of contact sites to the outer membrane. Plays a role in keeping cristae membranes connected to the inner boundary membrane. Also promotes protein import via the mitochondrial intermembrane space assembly (MIA) pathway.</text>
</comment>
<evidence type="ECO:0000256" key="8">
    <source>
        <dbReference type="ARBA" id="ARBA00023136"/>
    </source>
</evidence>
<evidence type="ECO:0000256" key="5">
    <source>
        <dbReference type="ARBA" id="ARBA00022792"/>
    </source>
</evidence>
<dbReference type="PANTHER" id="PTHR15415:SF7">
    <property type="entry name" value="MICOS COMPLEX SUBUNIT MIC60"/>
    <property type="match status" value="1"/>
</dbReference>
<evidence type="ECO:0000313" key="12">
    <source>
        <dbReference type="EMBL" id="KAJ3127732.1"/>
    </source>
</evidence>
<evidence type="ECO:0000256" key="4">
    <source>
        <dbReference type="ARBA" id="ARBA00022692"/>
    </source>
</evidence>